<feature type="signal peptide" evidence="1">
    <location>
        <begin position="1"/>
        <end position="23"/>
    </location>
</feature>
<gene>
    <name evidence="2" type="ORF">AQI88_35855</name>
</gene>
<reference evidence="2 3" key="1">
    <citation type="submission" date="2015-10" db="EMBL/GenBank/DDBJ databases">
        <title>Draft genome sequence of Streptomyces cellostaticus DSM 40189, type strain for the species Streptomyces cellostaticus.</title>
        <authorList>
            <person name="Ruckert C."/>
            <person name="Winkler A."/>
            <person name="Kalinowski J."/>
            <person name="Kampfer P."/>
            <person name="Glaeser S."/>
        </authorList>
    </citation>
    <scope>NUCLEOTIDE SEQUENCE [LARGE SCALE GENOMIC DNA]</scope>
    <source>
        <strain evidence="2 3">DSM 40189</strain>
    </source>
</reference>
<dbReference type="RefSeq" id="WP_067007926.1">
    <property type="nucleotide sequence ID" value="NZ_BNDU01000004.1"/>
</dbReference>
<evidence type="ECO:0000313" key="2">
    <source>
        <dbReference type="EMBL" id="KUM91634.1"/>
    </source>
</evidence>
<dbReference type="AlphaFoldDB" id="A0A101NEN0"/>
<sequence length="470" mass="50648">MRRRTVLATALLAAVTAPGTARAAGPGPSVTKKGTTRLDSQAIYFVSYDGLVNNNSFQKNGLLTYKGYQYAAWYTSTRNAVVARRVLGGSTWSTVTLSHTLKSDDSHNVISMGVSRTDGRLHLTMDAHSDGFFYVKSVAGLLDNPASTAWTASVFGAVRTTLDGLALTSQFTYPQFISTPEGRLQLSYRVGISGNGRNALAEYDGSAWTALGEWTSSTGTYTSSHGSSSARNMYLHGIDYDAGGRLHAFFTWREQNAAVMCSSGGITNHDTGYVYSTDHGRTWRNDAGTLVGTTGRPDTVAVTDSGLVVDSLNPDHSLMNQESQATDSTGLPHAIISYVPGRFSQCTTNYVSDRTANGRAFHLRKNSSGTWRKTEIPVPLNSSQRTKLVLDRYDNAYAVFPYGRIAGASKSSGYTDWALLYDGSGLNAFGEVVIDETRVGADHVLSFMYQEKSSGTTPSALHVVDFALPA</sequence>
<comment type="caution">
    <text evidence="2">The sequence shown here is derived from an EMBL/GenBank/DDBJ whole genome shotgun (WGS) entry which is preliminary data.</text>
</comment>
<dbReference type="Proteomes" id="UP000054241">
    <property type="component" value="Unassembled WGS sequence"/>
</dbReference>
<keyword evidence="3" id="KW-1185">Reference proteome</keyword>
<accession>A0A101NEN0</accession>
<dbReference type="STRING" id="67285.AQI88_35855"/>
<feature type="chain" id="PRO_5007101438" evidence="1">
    <location>
        <begin position="24"/>
        <end position="470"/>
    </location>
</feature>
<evidence type="ECO:0000313" key="3">
    <source>
        <dbReference type="Proteomes" id="UP000054241"/>
    </source>
</evidence>
<dbReference type="Pfam" id="PF15892">
    <property type="entry name" value="BNR_4"/>
    <property type="match status" value="1"/>
</dbReference>
<organism evidence="2 3">
    <name type="scientific">Streptomyces cellostaticus</name>
    <dbReference type="NCBI Taxonomy" id="67285"/>
    <lineage>
        <taxon>Bacteria</taxon>
        <taxon>Bacillati</taxon>
        <taxon>Actinomycetota</taxon>
        <taxon>Actinomycetes</taxon>
        <taxon>Kitasatosporales</taxon>
        <taxon>Streptomycetaceae</taxon>
        <taxon>Streptomyces</taxon>
    </lineage>
</organism>
<keyword evidence="1" id="KW-0732">Signal</keyword>
<dbReference type="EMBL" id="LMWL01000070">
    <property type="protein sequence ID" value="KUM91634.1"/>
    <property type="molecule type" value="Genomic_DNA"/>
</dbReference>
<protein>
    <submittedName>
        <fullName evidence="2">Tat pathway signal sequence domain protein</fullName>
    </submittedName>
</protein>
<dbReference type="OrthoDB" id="223410at2"/>
<proteinExistence type="predicted"/>
<name>A0A101NEN0_9ACTN</name>
<evidence type="ECO:0000256" key="1">
    <source>
        <dbReference type="SAM" id="SignalP"/>
    </source>
</evidence>